<feature type="compositionally biased region" description="Basic residues" evidence="30">
    <location>
        <begin position="378"/>
        <end position="393"/>
    </location>
</feature>
<evidence type="ECO:0000256" key="4">
    <source>
        <dbReference type="ARBA" id="ARBA00004922"/>
    </source>
</evidence>
<dbReference type="GO" id="GO:0008454">
    <property type="term" value="F:alpha-1,3-mannosylglycoprotein 4-beta-N-acetylglucosaminyltransferase activity"/>
    <property type="evidence" value="ECO:0007669"/>
    <property type="project" value="UniProtKB-EC"/>
</dbReference>
<evidence type="ECO:0000256" key="12">
    <source>
        <dbReference type="ARBA" id="ARBA00022989"/>
    </source>
</evidence>
<evidence type="ECO:0000256" key="13">
    <source>
        <dbReference type="ARBA" id="ARBA00023034"/>
    </source>
</evidence>
<dbReference type="EMBL" id="VCAZ01000027">
    <property type="protein sequence ID" value="TSL16122.1"/>
    <property type="molecule type" value="Genomic_DNA"/>
</dbReference>
<evidence type="ECO:0000256" key="19">
    <source>
        <dbReference type="ARBA" id="ARBA00043050"/>
    </source>
</evidence>
<evidence type="ECO:0000256" key="22">
    <source>
        <dbReference type="ARBA" id="ARBA00047414"/>
    </source>
</evidence>
<evidence type="ECO:0000256" key="16">
    <source>
        <dbReference type="ARBA" id="ARBA00023180"/>
    </source>
</evidence>
<reference evidence="32 33" key="1">
    <citation type="journal article" date="2019" name="Genome Biol. Evol.">
        <title>Whole-Genome Sequencing of the Giant Devil Catfish, Bagarius yarrelli.</title>
        <authorList>
            <person name="Jiang W."/>
            <person name="Lv Y."/>
            <person name="Cheng L."/>
            <person name="Yang K."/>
            <person name="Chao B."/>
            <person name="Wang X."/>
            <person name="Li Y."/>
            <person name="Pan X."/>
            <person name="You X."/>
            <person name="Zhang Y."/>
            <person name="Yang J."/>
            <person name="Li J."/>
            <person name="Zhang X."/>
            <person name="Liu S."/>
            <person name="Sun C."/>
            <person name="Yang J."/>
            <person name="Shi Q."/>
        </authorList>
    </citation>
    <scope>NUCLEOTIDE SEQUENCE [LARGE SCALE GENOMIC DNA]</scope>
    <source>
        <strain evidence="32">JWS20170419001</strain>
        <tissue evidence="32">Muscle</tissue>
    </source>
</reference>
<dbReference type="SUPFAM" id="SSF116846">
    <property type="entry name" value="MIT domain"/>
    <property type="match status" value="1"/>
</dbReference>
<dbReference type="Pfam" id="PF15262">
    <property type="entry name" value="DUF4592"/>
    <property type="match status" value="1"/>
</dbReference>
<dbReference type="GO" id="GO:0005576">
    <property type="term" value="C:extracellular region"/>
    <property type="evidence" value="ECO:0007669"/>
    <property type="project" value="UniProtKB-SubCell"/>
</dbReference>
<feature type="compositionally biased region" description="Polar residues" evidence="30">
    <location>
        <begin position="627"/>
        <end position="641"/>
    </location>
</feature>
<dbReference type="InterPro" id="IPR045331">
    <property type="entry name" value="MITD1_N"/>
</dbReference>
<keyword evidence="15" id="KW-0472">Membrane</keyword>
<dbReference type="GO" id="GO:0005783">
    <property type="term" value="C:endoplasmic reticulum"/>
    <property type="evidence" value="ECO:0007669"/>
    <property type="project" value="TreeGrafter"/>
</dbReference>
<dbReference type="InterPro" id="IPR032341">
    <property type="entry name" value="MITD1_C"/>
</dbReference>
<dbReference type="Gene3D" id="1.20.58.80">
    <property type="entry name" value="Phosphotransferase system, lactose/cellobiose-type IIA subunit"/>
    <property type="match status" value="1"/>
</dbReference>
<evidence type="ECO:0000256" key="28">
    <source>
        <dbReference type="ARBA" id="ARBA00093244"/>
    </source>
</evidence>
<gene>
    <name evidence="32" type="ORF">Baya_5930</name>
</gene>
<evidence type="ECO:0000256" key="30">
    <source>
        <dbReference type="SAM" id="MobiDB-lite"/>
    </source>
</evidence>
<comment type="catalytic activity">
    <reaction evidence="25">
        <text>an N(4)-{beta-D-GlcNAc-(1-&gt;2)-alpha-D-Man-(1-&gt;3)-[alpha-D-Man-(1-&gt;6)]-beta-D-Man-(1-&gt;4)-beta-D-GlcNAc-(1-&gt;4)-beta-D-GlcNAc}-L-asparaginyl-[protein] + UDP-N-acetyl-alpha-D-glucosamine = an N(4)-{beta-D-GlcNAc-(1-&gt;2)-[beta-D-GlcNAc-(1-&gt;4)]-alpha-D-Man-(1-&gt;3)-[alpha-D-Man-(1-&gt;6)]-beta-D-Man-(1-&gt;4)-beta-D-GlcNAc-(1-&gt;4)-beta-D-GlcNAc}-L-asparaginyl-[protein] + UDP + H(+)</text>
        <dbReference type="Rhea" id="RHEA:69615"/>
        <dbReference type="Rhea" id="RHEA-COMP:14369"/>
        <dbReference type="Rhea" id="RHEA-COMP:17732"/>
        <dbReference type="ChEBI" id="CHEBI:15378"/>
        <dbReference type="ChEBI" id="CHEBI:57705"/>
        <dbReference type="ChEBI" id="CHEBI:58223"/>
        <dbReference type="ChEBI" id="CHEBI:60615"/>
        <dbReference type="ChEBI" id="CHEBI:187873"/>
    </reaction>
    <physiologicalReaction direction="left-to-right" evidence="25">
        <dbReference type="Rhea" id="RHEA:69616"/>
    </physiologicalReaction>
</comment>
<evidence type="ECO:0000256" key="20">
    <source>
        <dbReference type="ARBA" id="ARBA00043139"/>
    </source>
</evidence>
<evidence type="ECO:0000256" key="27">
    <source>
        <dbReference type="ARBA" id="ARBA00093235"/>
    </source>
</evidence>
<evidence type="ECO:0000256" key="23">
    <source>
        <dbReference type="ARBA" id="ARBA00048608"/>
    </source>
</evidence>
<evidence type="ECO:0000256" key="2">
    <source>
        <dbReference type="ARBA" id="ARBA00004323"/>
    </source>
</evidence>
<evidence type="ECO:0000256" key="8">
    <source>
        <dbReference type="ARBA" id="ARBA00022679"/>
    </source>
</evidence>
<dbReference type="GO" id="GO:0000139">
    <property type="term" value="C:Golgi membrane"/>
    <property type="evidence" value="ECO:0007669"/>
    <property type="project" value="UniProtKB-SubCell"/>
</dbReference>
<comment type="catalytic activity">
    <reaction evidence="26">
        <text>an N(4)-{beta-D-GlcNAc-(1-&gt;2)-alpha-D-Man-(1-&gt;3)-[beta-D-Gal-(1-&gt;4)-beta-D-GlcNAc-(1-&gt;2)-alpha-D-Man-(1-&gt;6)]-beta-D-Man-(1-&gt;4)-beta-D-GlcNAc-(1-&gt;4)-beta-D-GlcNAc}-L-asparaginyl-[protein] + UDP-N-acetyl-alpha-D-glucosamine = an N(4)-{beta-D-GlcNAc-(1-&gt;2)-[beta-D-GlcNAc-(1-&gt;4)]-alpha-D-Man-(1-&gt;3)-[beta-D-Gal-(1-&gt;4)-beta-D-GlcNAc-(1-&gt;2)-alpha-D-Man-(1-&gt;6)]-beta-D-Man-(1-&gt;4)-beta-D-GlcNAc-(1-&gt;4)-beta-D-GlcNAc}-L-asparaginyl-[protein] + UDP + H(+)</text>
        <dbReference type="Rhea" id="RHEA:69627"/>
        <dbReference type="Rhea" id="RHEA-COMP:17737"/>
        <dbReference type="Rhea" id="RHEA-COMP:17738"/>
        <dbReference type="ChEBI" id="CHEBI:15378"/>
        <dbReference type="ChEBI" id="CHEBI:57705"/>
        <dbReference type="ChEBI" id="CHEBI:58223"/>
        <dbReference type="ChEBI" id="CHEBI:187878"/>
        <dbReference type="ChEBI" id="CHEBI:187879"/>
    </reaction>
    <physiologicalReaction direction="left-to-right" evidence="26">
        <dbReference type="Rhea" id="RHEA:69628"/>
    </physiologicalReaction>
</comment>
<dbReference type="InterPro" id="IPR006759">
    <property type="entry name" value="Glyco_transf_54"/>
</dbReference>
<protein>
    <recommendedName>
        <fullName evidence="18">Alpha-1,3-mannosyl-glycoprotein 4-beta-N-acetylglucosaminyltransferase A</fullName>
        <ecNumber evidence="17">2.4.1.145</ecNumber>
    </recommendedName>
    <alternativeName>
        <fullName evidence="19">N-glycosyl-oligosaccharide-glycoprotein N-acetylglucosaminyltransferase IVa</fullName>
    </alternativeName>
    <alternativeName>
        <fullName evidence="20">UDP-N-acetylglucosamine: alpha-1,3-D-mannoside beta-1,4-N-acetylglucosaminyltransferase IVa</fullName>
    </alternativeName>
</protein>
<keyword evidence="33" id="KW-1185">Reference proteome</keyword>
<evidence type="ECO:0000256" key="21">
    <source>
        <dbReference type="ARBA" id="ARBA00046033"/>
    </source>
</evidence>
<evidence type="ECO:0000256" key="15">
    <source>
        <dbReference type="ARBA" id="ARBA00023136"/>
    </source>
</evidence>
<keyword evidence="13" id="KW-0333">Golgi apparatus</keyword>
<dbReference type="Pfam" id="PF23524">
    <property type="entry name" value="MGAT4A_C"/>
    <property type="match status" value="1"/>
</dbReference>
<evidence type="ECO:0000256" key="11">
    <source>
        <dbReference type="ARBA" id="ARBA00022968"/>
    </source>
</evidence>
<dbReference type="Pfam" id="PF04666">
    <property type="entry name" value="MGAT4_cons"/>
    <property type="match status" value="1"/>
</dbReference>
<proteinExistence type="inferred from homology"/>
<dbReference type="InterPro" id="IPR036181">
    <property type="entry name" value="MIT_dom_sf"/>
</dbReference>
<keyword evidence="11" id="KW-0735">Signal-anchor</keyword>
<evidence type="ECO:0000256" key="7">
    <source>
        <dbReference type="ARBA" id="ARBA00022676"/>
    </source>
</evidence>
<evidence type="ECO:0000256" key="9">
    <source>
        <dbReference type="ARBA" id="ARBA00022692"/>
    </source>
</evidence>
<evidence type="ECO:0000256" key="1">
    <source>
        <dbReference type="ARBA" id="ARBA00001968"/>
    </source>
</evidence>
<feature type="region of interest" description="Disordered" evidence="30">
    <location>
        <begin position="378"/>
        <end position="404"/>
    </location>
</feature>
<feature type="region of interest" description="Disordered" evidence="30">
    <location>
        <begin position="626"/>
        <end position="647"/>
    </location>
</feature>
<keyword evidence="12" id="KW-1133">Transmembrane helix</keyword>
<dbReference type="PANTHER" id="PTHR12062">
    <property type="entry name" value="N-ACETYLGLUCOSAMINYLTRANSFERASE VI"/>
    <property type="match status" value="1"/>
</dbReference>
<evidence type="ECO:0000256" key="17">
    <source>
        <dbReference type="ARBA" id="ARBA00038913"/>
    </source>
</evidence>
<keyword evidence="8 32" id="KW-0808">Transferase</keyword>
<feature type="compositionally biased region" description="Basic and acidic residues" evidence="30">
    <location>
        <begin position="394"/>
        <end position="403"/>
    </location>
</feature>
<comment type="catalytic activity">
    <reaction evidence="24">
        <text>N(4)-{beta-D-GlcNAc-(1-&gt;2)-alpha-D-Man-(1-&gt;3)-beta-D-Man-(1-&gt;4)-beta-D-GlcNAc-(1-&gt;4)-beta-D-GlcNAc}-asparaginyl-[protein] + UDP-N-acetyl-alpha-D-glucosamine = N(4)-{beta-D-GlcNAc-(1-&gt;2)-[beta-D-GlcNAc-(1-&gt;4)]-alpha-D-Man-(1-&gt;3)-beta-D-Man-(1-&gt;4)-beta-D-GlcNAc-(1-&gt;4)-beta-D-GlcNAc}-asparaginyl-[protein] + UDP + H(+)</text>
        <dbReference type="Rhea" id="RHEA:69635"/>
        <dbReference type="Rhea" id="RHEA-COMP:17741"/>
        <dbReference type="Rhea" id="RHEA-COMP:17742"/>
        <dbReference type="ChEBI" id="CHEBI:15378"/>
        <dbReference type="ChEBI" id="CHEBI:57705"/>
        <dbReference type="ChEBI" id="CHEBI:58223"/>
        <dbReference type="ChEBI" id="CHEBI:187882"/>
        <dbReference type="ChEBI" id="CHEBI:187883"/>
    </reaction>
    <physiologicalReaction direction="left-to-right" evidence="24">
        <dbReference type="Rhea" id="RHEA:69636"/>
    </physiologicalReaction>
</comment>
<dbReference type="OrthoDB" id="2016523at2759"/>
<dbReference type="Pfam" id="PF16565">
    <property type="entry name" value="MIT_C"/>
    <property type="match status" value="1"/>
</dbReference>
<dbReference type="PANTHER" id="PTHR12062:SF4">
    <property type="entry name" value="ALPHA-1,3-MANNOSYL-GLYCOPROTEIN 4-BETA-N-ACETYLGLUCOSAMINYLTRANSFERASE A"/>
    <property type="match status" value="1"/>
</dbReference>
<feature type="region of interest" description="Disordered" evidence="30">
    <location>
        <begin position="261"/>
        <end position="281"/>
    </location>
</feature>
<evidence type="ECO:0000313" key="32">
    <source>
        <dbReference type="EMBL" id="TSL16122.1"/>
    </source>
</evidence>
<dbReference type="GO" id="GO:0005795">
    <property type="term" value="C:Golgi stack"/>
    <property type="evidence" value="ECO:0007669"/>
    <property type="project" value="TreeGrafter"/>
</dbReference>
<dbReference type="Gene3D" id="3.30.870.30">
    <property type="entry name" value="MITD, C-terminal phospholipase D-like domain"/>
    <property type="match status" value="1"/>
</dbReference>
<feature type="compositionally biased region" description="Basic and acidic residues" evidence="30">
    <location>
        <begin position="266"/>
        <end position="277"/>
    </location>
</feature>
<comment type="catalytic activity">
    <reaction evidence="23">
        <text>N(4)-{beta-D-GlcNAc-(1-&gt;2)-alpha-D-Man-(1-&gt;3)-[beta-D-GlcNAc-(1-&gt;2)-alpha-D-Man-(1-&gt;6)]-beta-D-Man-(1-&gt;4)-beta-D-GlcNAc-(1-&gt;4)-beta-D-GlcNAc}-L-asparaginyl-[protein] + UDP-N-acetyl-alpha-D-glucosamine = N(4)-{beta-D-GlcNAc-(1-&gt;2)-[beta-D-GlcNAc-(1-&gt;4)]-alpha-D-Man-(1-&gt;3)-[beta-D-GlcNAc-(1-&gt;2)-alpha-D-Man-(1-&gt;6)]-beta-D-Man-(1-&gt;4)-beta-D-GlcNAc-(1-&gt;4)-beta-D-GlcNAc}-L-asparaginyl-[protein] + UDP + H(+)</text>
        <dbReference type="Rhea" id="RHEA:16057"/>
        <dbReference type="Rhea" id="RHEA-COMP:13526"/>
        <dbReference type="Rhea" id="RHEA-COMP:14374"/>
        <dbReference type="ChEBI" id="CHEBI:15378"/>
        <dbReference type="ChEBI" id="CHEBI:57705"/>
        <dbReference type="ChEBI" id="CHEBI:58223"/>
        <dbReference type="ChEBI" id="CHEBI:60651"/>
        <dbReference type="ChEBI" id="CHEBI:139507"/>
        <dbReference type="EC" id="2.4.1.145"/>
    </reaction>
    <physiologicalReaction direction="left-to-right" evidence="23">
        <dbReference type="Rhea" id="RHEA:16058"/>
    </physiologicalReaction>
</comment>
<evidence type="ECO:0000256" key="24">
    <source>
        <dbReference type="ARBA" id="ARBA00049146"/>
    </source>
</evidence>
<evidence type="ECO:0000313" key="33">
    <source>
        <dbReference type="Proteomes" id="UP000319801"/>
    </source>
</evidence>
<dbReference type="InterPro" id="IPR056576">
    <property type="entry name" value="MGAT4_A/B/C_C"/>
</dbReference>
<feature type="coiled-coil region" evidence="29">
    <location>
        <begin position="1141"/>
        <end position="1168"/>
    </location>
</feature>
<comment type="cofactor">
    <cofactor evidence="1">
        <name>a divalent metal cation</name>
        <dbReference type="ChEBI" id="CHEBI:60240"/>
    </cofactor>
</comment>
<comment type="pathway">
    <text evidence="4">Protein modification; protein glycosylation.</text>
</comment>
<dbReference type="InterPro" id="IPR038113">
    <property type="entry name" value="MITD1_C_sf"/>
</dbReference>
<evidence type="ECO:0000256" key="6">
    <source>
        <dbReference type="ARBA" id="ARBA00022525"/>
    </source>
</evidence>
<dbReference type="InterPro" id="IPR007330">
    <property type="entry name" value="MIT_dom"/>
</dbReference>
<dbReference type="Pfam" id="PF04212">
    <property type="entry name" value="MIT"/>
    <property type="match status" value="1"/>
</dbReference>
<feature type="domain" description="MIT" evidence="31">
    <location>
        <begin position="6"/>
        <end position="89"/>
    </location>
</feature>
<comment type="catalytic activity">
    <reaction evidence="28">
        <text>an N(4)-{beta-D-GlcNAc-(1-&gt;2)-alpha-D-Man-(1-&gt;3)-[beta-D-GlcNAc-(1-&gt;2)-[beta-D-GlcNAc-(1-&gt;6)]-alpha-D-Man-(1-&gt;6)]-beta-D-Man-(1-&gt;4)-beta-D-GlcNAc-(1-&gt;4)-beta-D-GlcNAc}-L-asparaginyl-[protein] + UDP-N-acetyl-alpha-D-glucosamine = an N(4)-{beta-D-GlcNAc-(1-&gt;2)-[beta-D-GlcNAc-(1-&gt;4)]-alpha-D-Man-(1-&gt;3)-[beta-D-GlcNAc-(1-&gt;2)-[beta-D-GlcNAc-(1-&gt;6)]-alpha-D-Man-(1-&gt;6)]-beta-D-Man-(1-&gt;4)-beta-D-GlcNAc-(1-&gt;4)-beta-D-GlcNAc}-L-asparaginyl-[protein] + UDP + H(+)</text>
        <dbReference type="Rhea" id="RHEA:69619"/>
        <dbReference type="Rhea" id="RHEA-COMP:17733"/>
        <dbReference type="Rhea" id="RHEA-COMP:17734"/>
        <dbReference type="ChEBI" id="CHEBI:15378"/>
        <dbReference type="ChEBI" id="CHEBI:57705"/>
        <dbReference type="ChEBI" id="CHEBI:58223"/>
        <dbReference type="ChEBI" id="CHEBI:187874"/>
        <dbReference type="ChEBI" id="CHEBI:187875"/>
    </reaction>
    <physiologicalReaction direction="left-to-right" evidence="28">
        <dbReference type="Rhea" id="RHEA:69620"/>
    </physiologicalReaction>
</comment>
<evidence type="ECO:0000256" key="10">
    <source>
        <dbReference type="ARBA" id="ARBA00022723"/>
    </source>
</evidence>
<evidence type="ECO:0000256" key="25">
    <source>
        <dbReference type="ARBA" id="ARBA00093220"/>
    </source>
</evidence>
<dbReference type="GO" id="GO:0046872">
    <property type="term" value="F:metal ion binding"/>
    <property type="evidence" value="ECO:0007669"/>
    <property type="project" value="UniProtKB-KW"/>
</dbReference>
<dbReference type="CDD" id="cd02683">
    <property type="entry name" value="MIT_1"/>
    <property type="match status" value="1"/>
</dbReference>
<keyword evidence="6" id="KW-0964">Secreted</keyword>
<evidence type="ECO:0000256" key="29">
    <source>
        <dbReference type="SAM" id="Coils"/>
    </source>
</evidence>
<keyword evidence="7 32" id="KW-0328">Glycosyltransferase</keyword>
<comment type="catalytic activity">
    <reaction evidence="27">
        <text>an N(4)-{beta-D-GlcNAc-(1-&gt;2)-alpha-D-Man-(1-&gt;3)-[beta-D-GlcNAc-(1-&gt;2)-alpha-D-Man-(1-&gt;6)]-beta-D-Man-(1-&gt;4)-beta-D-GlcNAc-(1-&gt;4)-[alpha-L-Fuc-(1-&gt;6)]-beta-D-GlcNAc}-L-asparaginyl-[protein] + UDP-N-acetyl-alpha-D-glucosamine = N(4)-{beta-D-GlcNAc-(1-&gt;2)-[beta-D-GlcNAc-(1-&gt;4)]-alpha-D-Man-(1-&gt;3)-[beta-D-GlcNAc-(1-&gt;2)-alpha-D-Man-(1-&gt;6)]-beta-D-Man-(1-&gt;4)-beta-D-GlcNAc-(1-&gt;4)-[alpha-L-Fuc-(1-&gt;6)]-beta-D-GlcNAc}-asparaginyl-[protein] + UDP + H(+)</text>
        <dbReference type="Rhea" id="RHEA:69623"/>
        <dbReference type="Rhea" id="RHEA-COMP:13532"/>
        <dbReference type="Rhea" id="RHEA-COMP:18198"/>
        <dbReference type="ChEBI" id="CHEBI:15378"/>
        <dbReference type="ChEBI" id="CHEBI:57705"/>
        <dbReference type="ChEBI" id="CHEBI:58223"/>
        <dbReference type="ChEBI" id="CHEBI:137207"/>
        <dbReference type="ChEBI" id="CHEBI:187877"/>
    </reaction>
    <physiologicalReaction direction="left-to-right" evidence="27">
        <dbReference type="Rhea" id="RHEA:69624"/>
    </physiologicalReaction>
</comment>
<dbReference type="EC" id="2.4.1.145" evidence="17"/>
<sequence>MSQNYLPGMETSAVSVLKRAVELDQCSRFQESLVCYQEGIQLLLDVLKGKETFSIKDESKKVHYREKIKGYMDRAEQIKVHLNKAKEEGKYHEQIKIADSATGFSYETLFKPYIREGLTEVWVEDPYIRHVHQLYNFLRFCEMLLKAKCNVKKINLLTSQEEDSGSQQESALTEICQSLQSQDVCLDIKYSSTIHDREIRTFLEIDIRVNSGKMKKEENVVMMKQSRSASDIRREILDQKNTFRCFQSRLRSRSLSHDSIFLSETRQSDHKPPRELSQETVHGKIQAIQIKLQRQKIRLGPPPLVLPSTQTEDNQQPSEVLTSKIQPHKCSSQRDFPYPISPRLPPVYSSAPLPWVDFNTLPKLIPCLDNSAARHRMSIKPRNQRASTKCRRIPHSDESRPRSESMIILERPLAENKAEDDIAFTKEITRIRSYSSQIIRPRKGHIAPPIKSLGSSSPPKLLLGAVDDSHSCAASQCKGEEEPAVSNIVPTDRGTKQILKLAEGIVIDHSNSSGPNSHKESVDYKESPCSSKTKNVDGNAVSVSSVYTSSGTEQTQPKSDKELNIMTTQIKENASNRNDPRFQSTMQEYSLQCQPLKSLTPLNNKSESRNVNPISSLLLSKEEGCLQESTNQQQSLGSSVTSDKRQRTKSFTEQIEQAEGNQEPVFLHIKPPTNLRQDLHKNPQVIATGKDPSQTEDISTLAVLTKVIDLTTNVSAGQDRRDRLANKTRDMAVDTLMEVKDEANKKLKMNQVSQEKKRERSAFELELHTTYPSEVHDQQQNTGVRSTPRLIETVFKSPPLYNTELFSPAETPVFSSIQPQCARRDQERRGLIRYPDLQAPIQFADSTINMTMSTAVHVMETDPLQTNAKESREASTELSWMTMAREKTRNLQQLFTNTLNDLAGQQTVTRPAASTLTQISTQFNAGPINPTAALPSASPLESQLPSTVYASIQTTQPIQPPLLKSSISLAQPFIDQSGSTLPTCQIQPIYLNAKSGQMSAHSTSKPVKTEIYIPSTQQLSQMPLSQVNLIQQSLSQSVTKPQYSQCLRLSHSPKLTPRQPTHQSLTPVLQHRHLVENVSSLPLEKSPTKSQAQYTGGMESKTPLIEQWHHKNPNTVKVDQKPTPDARTYQYLDEFPTISSCSKFKEKLVAYQREFHALRERLRAAEHRTLQRSSELNTVLEQFRRAIAETNGSKDALTNFSDETQKLLKDLAHRKPLQVPNIFHHLPHLLNNDDGLHPAVQVGQGRTGVSLVMGIPTVKRQVKSYLAETLHSLIDKLSPEEKLDCVIIVFVGETDINYVHSVVSGLEKEFSIELNSGLLEVISPPASYYPDLNNLKETFGDSKERVKWRTKQNLDYSFLMMFAASRGVYYVQLEDDIVAKPNYFATMKNFALQLASEDWMILEFSQLGFIGKMFQAPDLNLIVEFIFMFYKEKPIDWLLDHILWVKVCNPEKDAKHCERQKSSLRIRFRPSLFQHVGLHSSLAGKLQKLTDKDFLKPLLHKIHVNPPAEVFTSLKVYQGHTLEKTYMGEDFFWAITPMAGDYVLFKFDRPVSIERFLFRSGNQEHPGDKIENTTVEILPFSDTELKTKDKYKQTDDHFYRIAEFENGVADGKVDAALNPVAALRLTVLKDSAVWAIVIRSACEVNTMPQYYEDKESDTAACAGIREDFKACLLQHDCVVKVV</sequence>
<dbReference type="Proteomes" id="UP000319801">
    <property type="component" value="Unassembled WGS sequence"/>
</dbReference>
<keyword evidence="10" id="KW-0479">Metal-binding</keyword>
<keyword evidence="14 29" id="KW-0175">Coiled coil</keyword>
<feature type="compositionally biased region" description="Basic and acidic residues" evidence="30">
    <location>
        <begin position="517"/>
        <end position="526"/>
    </location>
</feature>
<accession>A0A556TXY7</accession>
<dbReference type="InterPro" id="IPR057279">
    <property type="entry name" value="MGAT4"/>
</dbReference>
<organism evidence="32 33">
    <name type="scientific">Bagarius yarrelli</name>
    <name type="common">Goonch</name>
    <name type="synonym">Bagrus yarrelli</name>
    <dbReference type="NCBI Taxonomy" id="175774"/>
    <lineage>
        <taxon>Eukaryota</taxon>
        <taxon>Metazoa</taxon>
        <taxon>Chordata</taxon>
        <taxon>Craniata</taxon>
        <taxon>Vertebrata</taxon>
        <taxon>Euteleostomi</taxon>
        <taxon>Actinopterygii</taxon>
        <taxon>Neopterygii</taxon>
        <taxon>Teleostei</taxon>
        <taxon>Ostariophysi</taxon>
        <taxon>Siluriformes</taxon>
        <taxon>Sisoridae</taxon>
        <taxon>Sisorinae</taxon>
        <taxon>Bagarius</taxon>
    </lineage>
</organism>
<name>A0A556TXY7_BAGYA</name>
<dbReference type="GO" id="GO:0005793">
    <property type="term" value="C:endoplasmic reticulum-Golgi intermediate compartment"/>
    <property type="evidence" value="ECO:0007669"/>
    <property type="project" value="TreeGrafter"/>
</dbReference>
<feature type="region of interest" description="Disordered" evidence="30">
    <location>
        <begin position="509"/>
        <end position="537"/>
    </location>
</feature>
<evidence type="ECO:0000256" key="18">
    <source>
        <dbReference type="ARBA" id="ARBA00039706"/>
    </source>
</evidence>
<dbReference type="InterPro" id="IPR028030">
    <property type="entry name" value="DUF4592"/>
</dbReference>
<keyword evidence="16" id="KW-0325">Glycoprotein</keyword>
<comment type="function">
    <text evidence="21">Glycosyltransferase that catalyze the transfer of GlcNAc from UDP-GlcNAc to the GlcNAcbeta1-2Manalpha1-3 arm of the core structure of N-linked glycans through a beta1-4 linkage and participates in the production of tri- and tetra-antennary N-linked sugar chains. Involved in glucose transport by mediating SLC2A2/GLUT2 glycosylation, thereby controlling cell-surface expression of SLC2A2 in pancreatic beta cells.</text>
</comment>
<dbReference type="SMART" id="SM00745">
    <property type="entry name" value="MIT"/>
    <property type="match status" value="1"/>
</dbReference>
<evidence type="ECO:0000256" key="3">
    <source>
        <dbReference type="ARBA" id="ARBA00004613"/>
    </source>
</evidence>
<evidence type="ECO:0000256" key="5">
    <source>
        <dbReference type="ARBA" id="ARBA00009090"/>
    </source>
</evidence>
<dbReference type="GO" id="GO:0006487">
    <property type="term" value="P:protein N-linked glycosylation"/>
    <property type="evidence" value="ECO:0007669"/>
    <property type="project" value="TreeGrafter"/>
</dbReference>
<comment type="subcellular location">
    <subcellularLocation>
        <location evidence="2">Golgi apparatus membrane</location>
        <topology evidence="2">Single-pass type II membrane protein</topology>
    </subcellularLocation>
    <subcellularLocation>
        <location evidence="3">Secreted</location>
    </subcellularLocation>
</comment>
<comment type="catalytic activity">
    <reaction evidence="22">
        <text>N(4)-{beta-D-GlcNAc-(1-&gt;2)-alpha-D-Man-(1-&gt;3)-[alpha-D-Man-(1-&gt;3)-{alpha-D-Man-(1-&gt;6)}-alpha-D-Man-(1-&gt;6)]-beta-D-Man-(1-&gt;4)-beta-D-GlcNAc-(1-&gt;4)-beta-D-GlcNAc}-asparaginyl-[protein] + UDP-N-acetyl-alpha-D-glucosamine = N(4)-{beta-D-GlcNAc-(1-&gt;2)-[beta-D-GlcNAc-(1-&gt;4)]-alpha-D-Man-(1-&gt;3)-[alpha-D-Man-(1-&gt;3)-{alpha-D-Man-(1-&gt;6)}-alpha-D-Man-(1-&gt;6)]-beta-D-Man-(1-&gt;4)-beta-D-GlcNAc-(1-&gt;4)-beta-D-GlcNAc}-asparaginyl-[protein] + UDP + H(+)</text>
        <dbReference type="Rhea" id="RHEA:69631"/>
        <dbReference type="Rhea" id="RHEA-COMP:17739"/>
        <dbReference type="Rhea" id="RHEA-COMP:17740"/>
        <dbReference type="ChEBI" id="CHEBI:15378"/>
        <dbReference type="ChEBI" id="CHEBI:57705"/>
        <dbReference type="ChEBI" id="CHEBI:58223"/>
        <dbReference type="ChEBI" id="CHEBI:187880"/>
        <dbReference type="ChEBI" id="CHEBI:187881"/>
    </reaction>
    <physiologicalReaction direction="left-to-right" evidence="22">
        <dbReference type="Rhea" id="RHEA:69632"/>
    </physiologicalReaction>
</comment>
<keyword evidence="9" id="KW-0812">Transmembrane</keyword>
<comment type="caution">
    <text evidence="32">The sequence shown here is derived from an EMBL/GenBank/DDBJ whole genome shotgun (WGS) entry which is preliminary data.</text>
</comment>
<comment type="similarity">
    <text evidence="5">Belongs to the glycosyltransferase 54 family.</text>
</comment>
<evidence type="ECO:0000256" key="14">
    <source>
        <dbReference type="ARBA" id="ARBA00023054"/>
    </source>
</evidence>
<evidence type="ECO:0000259" key="31">
    <source>
        <dbReference type="SMART" id="SM00745"/>
    </source>
</evidence>
<evidence type="ECO:0000256" key="26">
    <source>
        <dbReference type="ARBA" id="ARBA00093225"/>
    </source>
</evidence>